<sequence length="200" mass="23054">MTRRIFVLRHGETEFNADKKLQGHCNSSLTSKGSDQARRVGTTLKQYVENRPFRVYSSTLGRALQTSQIVCEELNYSYENLNKEPRLKEFSLGEWEQRTIPSLEQEIPNLLAQNDWYLQAPNCETYESVRERLSSWLSDVAHDEDIVVVSHGLTGIVLRGLLLGMDYTQVWQQDLPQDAFFIIEDGRIIRVNCVDTVEVV</sequence>
<dbReference type="PANTHER" id="PTHR48100">
    <property type="entry name" value="BROAD-SPECIFICITY PHOSPHATASE YOR283W-RELATED"/>
    <property type="match status" value="1"/>
</dbReference>
<feature type="active site" description="Proton donor/acceptor" evidence="3">
    <location>
        <position position="89"/>
    </location>
</feature>
<dbReference type="PIRSF" id="PIRSF000709">
    <property type="entry name" value="6PFK_2-Ptase"/>
    <property type="match status" value="1"/>
</dbReference>
<accession>A0A249W6M3</accession>
<feature type="active site" description="Tele-phosphohistidine intermediate" evidence="3">
    <location>
        <position position="10"/>
    </location>
</feature>
<dbReference type="PANTHER" id="PTHR48100:SF1">
    <property type="entry name" value="HISTIDINE PHOSPHATASE FAMILY PROTEIN-RELATED"/>
    <property type="match status" value="1"/>
</dbReference>
<dbReference type="EMBL" id="CP023248">
    <property type="protein sequence ID" value="ASZ52276.1"/>
    <property type="molecule type" value="Genomic_DNA"/>
</dbReference>
<evidence type="ECO:0000313" key="6">
    <source>
        <dbReference type="EMBL" id="OQK04525.1"/>
    </source>
</evidence>
<dbReference type="PROSITE" id="PS00175">
    <property type="entry name" value="PG_MUTASE"/>
    <property type="match status" value="1"/>
</dbReference>
<dbReference type="RefSeq" id="WP_021447831.1">
    <property type="nucleotide sequence ID" value="NZ_CP023248.2"/>
</dbReference>
<organism evidence="5">
    <name type="scientific">Vibrio parahaemolyticus</name>
    <dbReference type="NCBI Taxonomy" id="670"/>
    <lineage>
        <taxon>Bacteria</taxon>
        <taxon>Pseudomonadati</taxon>
        <taxon>Pseudomonadota</taxon>
        <taxon>Gammaproteobacteria</taxon>
        <taxon>Vibrionales</taxon>
        <taxon>Vibrionaceae</taxon>
        <taxon>Vibrio</taxon>
    </lineage>
</organism>
<feature type="binding site" evidence="4">
    <location>
        <position position="62"/>
    </location>
    <ligand>
        <name>substrate</name>
    </ligand>
</feature>
<evidence type="ECO:0000313" key="7">
    <source>
        <dbReference type="Proteomes" id="UP000191946"/>
    </source>
</evidence>
<keyword evidence="1" id="KW-0324">Glycolysis</keyword>
<dbReference type="Pfam" id="PF00300">
    <property type="entry name" value="His_Phos_1"/>
    <property type="match status" value="1"/>
</dbReference>
<dbReference type="SUPFAM" id="SSF53254">
    <property type="entry name" value="Phosphoglycerate mutase-like"/>
    <property type="match status" value="1"/>
</dbReference>
<proteinExistence type="predicted"/>
<keyword evidence="7" id="KW-1185">Reference proteome</keyword>
<dbReference type="InterPro" id="IPR001345">
    <property type="entry name" value="PG/BPGM_mutase_AS"/>
</dbReference>
<keyword evidence="2" id="KW-0413">Isomerase</keyword>
<gene>
    <name evidence="6" type="ORF">AKG60_00350</name>
    <name evidence="5" type="ORF">YA91_17835</name>
</gene>
<dbReference type="GO" id="GO:0016791">
    <property type="term" value="F:phosphatase activity"/>
    <property type="evidence" value="ECO:0007669"/>
    <property type="project" value="TreeGrafter"/>
</dbReference>
<dbReference type="SMART" id="SM00855">
    <property type="entry name" value="PGAM"/>
    <property type="match status" value="1"/>
</dbReference>
<dbReference type="AlphaFoldDB" id="A0A249W6M3"/>
<dbReference type="Gene3D" id="3.40.50.1240">
    <property type="entry name" value="Phosphoglycerate mutase-like"/>
    <property type="match status" value="1"/>
</dbReference>
<dbReference type="InterPro" id="IPR029033">
    <property type="entry name" value="His_PPase_superfam"/>
</dbReference>
<evidence type="ECO:0000256" key="1">
    <source>
        <dbReference type="ARBA" id="ARBA00023152"/>
    </source>
</evidence>
<evidence type="ECO:0000256" key="3">
    <source>
        <dbReference type="PIRSR" id="PIRSR613078-1"/>
    </source>
</evidence>
<protein>
    <submittedName>
        <fullName evidence="5">Histidine phosphatase family protein</fullName>
    </submittedName>
    <submittedName>
        <fullName evidence="6">Phosphoglycerate mutase</fullName>
    </submittedName>
</protein>
<dbReference type="InterPro" id="IPR050275">
    <property type="entry name" value="PGM_Phosphatase"/>
</dbReference>
<name>A0A249W6M3_VIBPH</name>
<evidence type="ECO:0000313" key="5">
    <source>
        <dbReference type="EMBL" id="ASZ52276.1"/>
    </source>
</evidence>
<dbReference type="InterPro" id="IPR013078">
    <property type="entry name" value="His_Pase_superF_clade-1"/>
</dbReference>
<evidence type="ECO:0000256" key="4">
    <source>
        <dbReference type="PIRSR" id="PIRSR613078-2"/>
    </source>
</evidence>
<reference evidence="5" key="2">
    <citation type="submission" date="2017-09" db="EMBL/GenBank/DDBJ databases">
        <authorList>
            <person name="Ehlers B."/>
            <person name="Leendertz F.H."/>
        </authorList>
    </citation>
    <scope>NUCLEOTIDE SEQUENCE</scope>
    <source>
        <strain evidence="5">MAVP-26</strain>
    </source>
</reference>
<dbReference type="EMBL" id="LHQV01000002">
    <property type="protein sequence ID" value="OQK04525.1"/>
    <property type="molecule type" value="Genomic_DNA"/>
</dbReference>
<feature type="binding site" evidence="4">
    <location>
        <begin position="9"/>
        <end position="16"/>
    </location>
    <ligand>
        <name>substrate</name>
    </ligand>
</feature>
<reference evidence="6 7" key="1">
    <citation type="submission" date="2015-08" db="EMBL/GenBank/DDBJ databases">
        <title>Draft Genome Sequences of Vibrio parahaemolyticus Strains.</title>
        <authorList>
            <person name="Gonzalez-Escalona N."/>
            <person name="DePaola A."/>
        </authorList>
    </citation>
    <scope>NUCLEOTIDE SEQUENCE [LARGE SCALE GENOMIC DNA]</scope>
    <source>
        <strain evidence="6 7">CFSAN001621</strain>
    </source>
</reference>
<evidence type="ECO:0000256" key="2">
    <source>
        <dbReference type="ARBA" id="ARBA00023235"/>
    </source>
</evidence>
<dbReference type="CDD" id="cd07067">
    <property type="entry name" value="HP_PGM_like"/>
    <property type="match status" value="1"/>
</dbReference>
<dbReference type="GO" id="GO:0005737">
    <property type="term" value="C:cytoplasm"/>
    <property type="evidence" value="ECO:0007669"/>
    <property type="project" value="TreeGrafter"/>
</dbReference>
<dbReference type="Proteomes" id="UP000191946">
    <property type="component" value="Unassembled WGS sequence"/>
</dbReference>